<sequence>MNYSPGSIYGYQAQSSSYKHVSSFNRVEKTTHSNSNSNQLIDGQFNQPPQYIPHSGPSFSSGSVVYSTPMQPPNLPQPGSNDLINDLERSTNMDINGDGLIGGQRSQLPSHNGPSLPPGFTVYNGPTLPAGFTVYNAPMQPPSFPQVGSYDLERSKNTDINGDGLIGEQFMQPPPIPNYQPYNNPIEPPVINFSAGEGLINQVEKRTHKHCHGNGYINRSHPHCHHSSGEGAMNEREKSTHIECHGNRHIGRPPSHTPNFQPHNDSSPHSHCHHSHHHHSHHHHSHCHHSGGEGVMNEREKSTHIDFNGGRRIGGSSSHFSNYQSNNGFNNHQPGSDGLINELEKITHIDLNGDGRIG</sequence>
<reference evidence="2" key="1">
    <citation type="submission" date="2021-02" db="EMBL/GenBank/DDBJ databases">
        <authorList>
            <person name="Nowell W R."/>
        </authorList>
    </citation>
    <scope>NUCLEOTIDE SEQUENCE</scope>
</reference>
<comment type="caution">
    <text evidence="2">The sequence shown here is derived from an EMBL/GenBank/DDBJ whole genome shotgun (WGS) entry which is preliminary data.</text>
</comment>
<dbReference type="Proteomes" id="UP000663844">
    <property type="component" value="Unassembled WGS sequence"/>
</dbReference>
<feature type="region of interest" description="Disordered" evidence="1">
    <location>
        <begin position="25"/>
        <end position="59"/>
    </location>
</feature>
<organism evidence="2 4">
    <name type="scientific">Adineta steineri</name>
    <dbReference type="NCBI Taxonomy" id="433720"/>
    <lineage>
        <taxon>Eukaryota</taxon>
        <taxon>Metazoa</taxon>
        <taxon>Spiralia</taxon>
        <taxon>Gnathifera</taxon>
        <taxon>Rotifera</taxon>
        <taxon>Eurotatoria</taxon>
        <taxon>Bdelloidea</taxon>
        <taxon>Adinetida</taxon>
        <taxon>Adinetidae</taxon>
        <taxon>Adineta</taxon>
    </lineage>
</organism>
<dbReference type="EMBL" id="CAJNOG010000013">
    <property type="protein sequence ID" value="CAF0753533.1"/>
    <property type="molecule type" value="Genomic_DNA"/>
</dbReference>
<feature type="compositionally biased region" description="Basic residues" evidence="1">
    <location>
        <begin position="270"/>
        <end position="289"/>
    </location>
</feature>
<feature type="region of interest" description="Disordered" evidence="1">
    <location>
        <begin position="246"/>
        <end position="336"/>
    </location>
</feature>
<feature type="compositionally biased region" description="Polar residues" evidence="1">
    <location>
        <begin position="315"/>
        <end position="334"/>
    </location>
</feature>
<name>A0A813PFT2_9BILA</name>
<dbReference type="EMBL" id="CAJOAZ010001704">
    <property type="protein sequence ID" value="CAF3846541.1"/>
    <property type="molecule type" value="Genomic_DNA"/>
</dbReference>
<accession>A0A813PFT2</accession>
<proteinExistence type="predicted"/>
<gene>
    <name evidence="2" type="ORF">JYZ213_LOCUS2637</name>
    <name evidence="3" type="ORF">OXD698_LOCUS21017</name>
</gene>
<evidence type="ECO:0000256" key="1">
    <source>
        <dbReference type="SAM" id="MobiDB-lite"/>
    </source>
</evidence>
<evidence type="ECO:0000313" key="4">
    <source>
        <dbReference type="Proteomes" id="UP000663845"/>
    </source>
</evidence>
<feature type="compositionally biased region" description="Polar residues" evidence="1">
    <location>
        <begin position="32"/>
        <end position="49"/>
    </location>
</feature>
<dbReference type="Proteomes" id="UP000663845">
    <property type="component" value="Unassembled WGS sequence"/>
</dbReference>
<protein>
    <submittedName>
        <fullName evidence="2">Uncharacterized protein</fullName>
    </submittedName>
</protein>
<evidence type="ECO:0000313" key="2">
    <source>
        <dbReference type="EMBL" id="CAF0753533.1"/>
    </source>
</evidence>
<evidence type="ECO:0000313" key="3">
    <source>
        <dbReference type="EMBL" id="CAF3846541.1"/>
    </source>
</evidence>
<dbReference type="AlphaFoldDB" id="A0A813PFT2"/>